<organism evidence="5 6">
    <name type="scientific">Rhizobium grahamii CCGE 502</name>
    <dbReference type="NCBI Taxonomy" id="990285"/>
    <lineage>
        <taxon>Bacteria</taxon>
        <taxon>Pseudomonadati</taxon>
        <taxon>Pseudomonadota</taxon>
        <taxon>Alphaproteobacteria</taxon>
        <taxon>Hyphomicrobiales</taxon>
        <taxon>Rhizobiaceae</taxon>
        <taxon>Rhizobium/Agrobacterium group</taxon>
        <taxon>Rhizobium</taxon>
    </lineage>
</organism>
<dbReference type="eggNOG" id="COG0438">
    <property type="taxonomic scope" value="Bacteria"/>
</dbReference>
<dbReference type="STRING" id="990285.RGCCGE502_13204"/>
<keyword evidence="3" id="KW-0808">Transferase</keyword>
<dbReference type="AlphaFoldDB" id="S3HG44"/>
<keyword evidence="2" id="KW-0328">Glycosyltransferase</keyword>
<evidence type="ECO:0000256" key="1">
    <source>
        <dbReference type="ARBA" id="ARBA00009481"/>
    </source>
</evidence>
<protein>
    <submittedName>
        <fullName evidence="5">LpsB</fullName>
    </submittedName>
</protein>
<dbReference type="Proteomes" id="UP000014411">
    <property type="component" value="Unassembled WGS sequence"/>
</dbReference>
<feature type="domain" description="Glycosyl transferase family 1" evidence="4">
    <location>
        <begin position="165"/>
        <end position="335"/>
    </location>
</feature>
<keyword evidence="6" id="KW-1185">Reference proteome</keyword>
<dbReference type="Pfam" id="PF00534">
    <property type="entry name" value="Glycos_transf_1"/>
    <property type="match status" value="1"/>
</dbReference>
<dbReference type="EMBL" id="AEYE02000014">
    <property type="protein sequence ID" value="EPE97837.1"/>
    <property type="molecule type" value="Genomic_DNA"/>
</dbReference>
<dbReference type="SUPFAM" id="SSF53756">
    <property type="entry name" value="UDP-Glycosyltransferase/glycogen phosphorylase"/>
    <property type="match status" value="1"/>
</dbReference>
<evidence type="ECO:0000256" key="3">
    <source>
        <dbReference type="ARBA" id="ARBA00022679"/>
    </source>
</evidence>
<dbReference type="HOGENOM" id="CLU_009583_1_0_5"/>
<proteinExistence type="inferred from homology"/>
<dbReference type="Gene3D" id="3.40.50.2000">
    <property type="entry name" value="Glycogen Phosphorylase B"/>
    <property type="match status" value="2"/>
</dbReference>
<evidence type="ECO:0000313" key="5">
    <source>
        <dbReference type="EMBL" id="EPE97837.1"/>
    </source>
</evidence>
<sequence length="357" mass="39664">MDGRGQPAIVNFSDVEIIAPNFKKRLSGVTSTIIQLIPVQRALGEKIATLGPGLPASLPHIRFRDLLKLWQAPRGKRFRIWHARRNIEMLPAILMRDVLRMPLKIVFTSASQRRHSGWTKWLISKMDAVIATSGKTANYLEVPSTVVLHGIDTTRFSPTDDKAAAKRLLGLDETKKIAGCFGRVRHQKGTDLFVDSMIRLLPSRPDWIAIVAGRATAQHVEFENELKARVASAGLSDRILFVGEHTNINDWYRALDMFVAPQRWEGFGLTPLEAMATAVPVVATDVGAFPELLLTGDQETGIIIPRDDLDEMVRAAAHFMDDDARRQDASLRARSRAISAFSIEGEARRLGAVYTAL</sequence>
<reference evidence="5 6" key="1">
    <citation type="journal article" date="2012" name="J. Bacteriol.">
        <title>Genome sequence of Rhizobium grahamii CCGE502, a broad-host-range symbiont with low nodulation competitiveness in Phaseolus vulgaris.</title>
        <authorList>
            <person name="Althabegoiti M.J."/>
            <person name="Lozano L."/>
            <person name="Torres-Tejerizo G."/>
            <person name="Ormeno-Orrillo E."/>
            <person name="Rogel M.A."/>
            <person name="Gonzalez V."/>
            <person name="Martinez-Romero E."/>
        </authorList>
    </citation>
    <scope>NUCLEOTIDE SEQUENCE [LARGE SCALE GENOMIC DNA]</scope>
    <source>
        <strain evidence="5 6">CCGE 502</strain>
    </source>
</reference>
<evidence type="ECO:0000259" key="4">
    <source>
        <dbReference type="Pfam" id="PF00534"/>
    </source>
</evidence>
<dbReference type="GO" id="GO:0016757">
    <property type="term" value="F:glycosyltransferase activity"/>
    <property type="evidence" value="ECO:0007669"/>
    <property type="project" value="UniProtKB-KW"/>
</dbReference>
<dbReference type="PANTHER" id="PTHR12526">
    <property type="entry name" value="GLYCOSYLTRANSFERASE"/>
    <property type="match status" value="1"/>
</dbReference>
<evidence type="ECO:0000313" key="6">
    <source>
        <dbReference type="Proteomes" id="UP000014411"/>
    </source>
</evidence>
<name>S3HG44_9HYPH</name>
<dbReference type="InterPro" id="IPR001296">
    <property type="entry name" value="Glyco_trans_1"/>
</dbReference>
<comment type="caution">
    <text evidence="5">The sequence shown here is derived from an EMBL/GenBank/DDBJ whole genome shotgun (WGS) entry which is preliminary data.</text>
</comment>
<accession>S3HG44</accession>
<dbReference type="PANTHER" id="PTHR12526:SF640">
    <property type="entry name" value="COLANIC ACID BIOSYNTHESIS GLYCOSYLTRANSFERASE WCAL-RELATED"/>
    <property type="match status" value="1"/>
</dbReference>
<gene>
    <name evidence="5" type="ORF">RGCCGE502_13204</name>
</gene>
<dbReference type="CDD" id="cd03801">
    <property type="entry name" value="GT4_PimA-like"/>
    <property type="match status" value="1"/>
</dbReference>
<comment type="similarity">
    <text evidence="1">Belongs to the glycosyltransferase group 1 family. Glycosyltransferase 4 subfamily.</text>
</comment>
<evidence type="ECO:0000256" key="2">
    <source>
        <dbReference type="ARBA" id="ARBA00022676"/>
    </source>
</evidence>